<dbReference type="Proteomes" id="UP000694540">
    <property type="component" value="Unplaced"/>
</dbReference>
<evidence type="ECO:0000313" key="2">
    <source>
        <dbReference type="Ensembl" id="ENSCWAP00000000812.1"/>
    </source>
</evidence>
<name>A0A8C3VLN7_9CETA</name>
<accession>A0A8C3VLN7</accession>
<dbReference type="GO" id="GO:0042802">
    <property type="term" value="F:identical protein binding"/>
    <property type="evidence" value="ECO:0007669"/>
    <property type="project" value="Ensembl"/>
</dbReference>
<dbReference type="GO" id="GO:0097190">
    <property type="term" value="P:apoptotic signaling pathway"/>
    <property type="evidence" value="ECO:0007669"/>
    <property type="project" value="Ensembl"/>
</dbReference>
<dbReference type="PRINTS" id="PR02102">
    <property type="entry name" value="PROTEININCA1"/>
</dbReference>
<protein>
    <submittedName>
        <fullName evidence="2">Inhibitor of CDK, cyclin A1 interacting protein 1</fullName>
    </submittedName>
</protein>
<dbReference type="GO" id="GO:0048144">
    <property type="term" value="P:fibroblast proliferation"/>
    <property type="evidence" value="ECO:0007669"/>
    <property type="project" value="Ensembl"/>
</dbReference>
<dbReference type="GeneTree" id="ENSGT00390000000242"/>
<dbReference type="Pfam" id="PF15142">
    <property type="entry name" value="INCA1"/>
    <property type="match status" value="1"/>
</dbReference>
<dbReference type="PANTHER" id="PTHR37341:SF1">
    <property type="entry name" value="PROTEIN INCA1"/>
    <property type="match status" value="1"/>
</dbReference>
<feature type="region of interest" description="Disordered" evidence="1">
    <location>
        <begin position="140"/>
        <end position="172"/>
    </location>
</feature>
<dbReference type="PANTHER" id="PTHR37341">
    <property type="entry name" value="PROTEIN INCA1"/>
    <property type="match status" value="1"/>
</dbReference>
<gene>
    <name evidence="2" type="primary">INCA1</name>
</gene>
<dbReference type="GO" id="GO:0030332">
    <property type="term" value="F:cyclin binding"/>
    <property type="evidence" value="ECO:0007669"/>
    <property type="project" value="Ensembl"/>
</dbReference>
<reference evidence="2" key="2">
    <citation type="submission" date="2025-09" db="UniProtKB">
        <authorList>
            <consortium name="Ensembl"/>
        </authorList>
    </citation>
    <scope>IDENTIFICATION</scope>
</reference>
<dbReference type="Ensembl" id="ENSCWAT00000000911.1">
    <property type="protein sequence ID" value="ENSCWAP00000000812.1"/>
    <property type="gene ID" value="ENSCWAG00000000702.1"/>
</dbReference>
<dbReference type="AlphaFoldDB" id="A0A8C3VLN7"/>
<evidence type="ECO:0000313" key="3">
    <source>
        <dbReference type="Proteomes" id="UP000694540"/>
    </source>
</evidence>
<dbReference type="GO" id="GO:0016604">
    <property type="term" value="C:nuclear body"/>
    <property type="evidence" value="ECO:0007669"/>
    <property type="project" value="Ensembl"/>
</dbReference>
<keyword evidence="3" id="KW-1185">Reference proteome</keyword>
<dbReference type="InterPro" id="IPR026238">
    <property type="entry name" value="INCA1"/>
</dbReference>
<sequence>MQVQEDGDNLIPFAKCSRVVSRSPPPSLPSQSLRLTPQRYGNTFWENLSQRPRPTWMEEPYNPPLLRATGCSQPGLYPPEGLLPPEMLCRRKRRRQHLAGMQQGSGGIPAQVRAVTYHLEDLRRRQRIIDELKKAQWGSSGAASEPLALDDNGCGLPDPEEERENSPMEEDHPLSLGRTQLLWSPWSPPGGQEGSCLYWGLSSLVSFSTATASRDPVCSRWGMELWSEE</sequence>
<proteinExistence type="predicted"/>
<dbReference type="GO" id="GO:0044877">
    <property type="term" value="F:protein-containing complex binding"/>
    <property type="evidence" value="ECO:0007669"/>
    <property type="project" value="Ensembl"/>
</dbReference>
<reference evidence="2" key="1">
    <citation type="submission" date="2025-08" db="UniProtKB">
        <authorList>
            <consortium name="Ensembl"/>
        </authorList>
    </citation>
    <scope>IDENTIFICATION</scope>
</reference>
<dbReference type="GO" id="GO:0048147">
    <property type="term" value="P:negative regulation of fibroblast proliferation"/>
    <property type="evidence" value="ECO:0007669"/>
    <property type="project" value="Ensembl"/>
</dbReference>
<organism evidence="2 3">
    <name type="scientific">Catagonus wagneri</name>
    <name type="common">Chacoan peccary</name>
    <dbReference type="NCBI Taxonomy" id="51154"/>
    <lineage>
        <taxon>Eukaryota</taxon>
        <taxon>Metazoa</taxon>
        <taxon>Chordata</taxon>
        <taxon>Craniata</taxon>
        <taxon>Vertebrata</taxon>
        <taxon>Euteleostomi</taxon>
        <taxon>Mammalia</taxon>
        <taxon>Eutheria</taxon>
        <taxon>Laurasiatheria</taxon>
        <taxon>Artiodactyla</taxon>
        <taxon>Suina</taxon>
        <taxon>Tayassuidae</taxon>
        <taxon>Catagonus</taxon>
    </lineage>
</organism>
<evidence type="ECO:0000256" key="1">
    <source>
        <dbReference type="SAM" id="MobiDB-lite"/>
    </source>
</evidence>
<dbReference type="GO" id="GO:0004861">
    <property type="term" value="F:cyclin-dependent protein serine/threonine kinase inhibitor activity"/>
    <property type="evidence" value="ECO:0007669"/>
    <property type="project" value="Ensembl"/>
</dbReference>
<dbReference type="GO" id="GO:0005737">
    <property type="term" value="C:cytoplasm"/>
    <property type="evidence" value="ECO:0007669"/>
    <property type="project" value="Ensembl"/>
</dbReference>
<dbReference type="GO" id="GO:2001235">
    <property type="term" value="P:positive regulation of apoptotic signaling pathway"/>
    <property type="evidence" value="ECO:0007669"/>
    <property type="project" value="Ensembl"/>
</dbReference>